<proteinExistence type="predicted"/>
<feature type="compositionally biased region" description="Polar residues" evidence="1">
    <location>
        <begin position="93"/>
        <end position="111"/>
    </location>
</feature>
<dbReference type="InterPro" id="IPR045107">
    <property type="entry name" value="SAC3/GANP/THP3"/>
</dbReference>
<evidence type="ECO:0000313" key="3">
    <source>
        <dbReference type="EMBL" id="PWA97738.1"/>
    </source>
</evidence>
<dbReference type="FunFam" id="1.25.40.990:FF:000004">
    <property type="entry name" value="Putative peptidase C48 domain family protein"/>
    <property type="match status" value="1"/>
</dbReference>
<evidence type="ECO:0000313" key="4">
    <source>
        <dbReference type="Proteomes" id="UP000245207"/>
    </source>
</evidence>
<evidence type="ECO:0000256" key="1">
    <source>
        <dbReference type="SAM" id="MobiDB-lite"/>
    </source>
</evidence>
<dbReference type="Gene3D" id="1.25.40.990">
    <property type="match status" value="1"/>
</dbReference>
<dbReference type="GO" id="GO:0006406">
    <property type="term" value="P:mRNA export from nucleus"/>
    <property type="evidence" value="ECO:0007669"/>
    <property type="project" value="TreeGrafter"/>
</dbReference>
<sequence>MSISMELLQYLGLYASFFKQVNSHHEIDRQIVIDFPFCSVSRPSVSPPRLRARPNSHADSKNQVWVSPYADLDKPEAPAPNPSDIPVLKRSRSPFSASNDPGLRGNTSILQDDTDRELQAKAKRLARFRNELSQPEPSDTVNKNQKPQQVDQLGLDKRKASDMTVHNSNLQTDGDDQDSSTVIIGYCPDMCPEYTRTAEREASLIRPMEILQKTMDYLLNLLDQPYDDRLLGLYNFLWDRMRAVRMDLRMQHLFNLGAITMLEQMIRLHIIAMHELCQYTKGEGFSEGFDAHLNIEQMNKTSVELFQLYDDHRKKGIEVPTEREFRGYYALLKLDKHPGYKVEPSELSLDLAKMTPGIRQAPEVLFARSVARLSISLFSIYILQEVTGACRTGNYIAFFRLVRKASYLQACLMHAHFGKLRTQALASLHSGLQNNQGIPVSQVAKWLGMEEENMEDLAEYHGYSIKEFEEPYLVKERLFLNSDSEYPLKCSKLVHLKRSPTIAEDVLSSSLITSLPSTPLERRTLPSTPFKRKTSLPRKEAFRIDVVPMQEKSTMVHKEDQTFAKAIDSNMLDYEGVSPVKNKMLMQPMFNTPTVNIWDEDHMEDGSPSARDTFKRNNSFKSPNVVTPSVAEPRYDVQFRNSLEKNRRSNMDSPPKDPMVHPVYHEDTEPEDLETMIQEVPDETDTSIDEEVAEAKLKLILRLWRRHAFRKKDLRERRQLAADAALSSLSLGPPMRHYKEVTDLLYFYSFTEINLLVDFALDICSCFPFTVNIV</sequence>
<keyword evidence="4" id="KW-1185">Reference proteome</keyword>
<dbReference type="AlphaFoldDB" id="A0A2U1QIE9"/>
<dbReference type="Pfam" id="PF03399">
    <property type="entry name" value="SAC3_GANP"/>
    <property type="match status" value="1"/>
</dbReference>
<feature type="domain" description="PCI" evidence="2">
    <location>
        <begin position="294"/>
        <end position="492"/>
    </location>
</feature>
<dbReference type="PANTHER" id="PTHR12436">
    <property type="entry name" value="80 KDA MCM3-ASSOCIATED PROTEIN"/>
    <property type="match status" value="1"/>
</dbReference>
<feature type="region of interest" description="Disordered" evidence="1">
    <location>
        <begin position="644"/>
        <end position="664"/>
    </location>
</feature>
<feature type="region of interest" description="Disordered" evidence="1">
    <location>
        <begin position="128"/>
        <end position="149"/>
    </location>
</feature>
<organism evidence="3 4">
    <name type="scientific">Artemisia annua</name>
    <name type="common">Sweet wormwood</name>
    <dbReference type="NCBI Taxonomy" id="35608"/>
    <lineage>
        <taxon>Eukaryota</taxon>
        <taxon>Viridiplantae</taxon>
        <taxon>Streptophyta</taxon>
        <taxon>Embryophyta</taxon>
        <taxon>Tracheophyta</taxon>
        <taxon>Spermatophyta</taxon>
        <taxon>Magnoliopsida</taxon>
        <taxon>eudicotyledons</taxon>
        <taxon>Gunneridae</taxon>
        <taxon>Pentapetalae</taxon>
        <taxon>asterids</taxon>
        <taxon>campanulids</taxon>
        <taxon>Asterales</taxon>
        <taxon>Asteraceae</taxon>
        <taxon>Asteroideae</taxon>
        <taxon>Anthemideae</taxon>
        <taxon>Artemisiinae</taxon>
        <taxon>Artemisia</taxon>
    </lineage>
</organism>
<feature type="region of interest" description="Disordered" evidence="1">
    <location>
        <begin position="604"/>
        <end position="627"/>
    </location>
</feature>
<dbReference type="InterPro" id="IPR005062">
    <property type="entry name" value="SAC3/GANP/THP3_conserved"/>
</dbReference>
<dbReference type="GO" id="GO:0005737">
    <property type="term" value="C:cytoplasm"/>
    <property type="evidence" value="ECO:0007669"/>
    <property type="project" value="TreeGrafter"/>
</dbReference>
<dbReference type="Proteomes" id="UP000245207">
    <property type="component" value="Unassembled WGS sequence"/>
</dbReference>
<protein>
    <submittedName>
        <fullName evidence="3">SAC3/GANP/Nin1/mts3/eIF-3 p25</fullName>
    </submittedName>
</protein>
<feature type="compositionally biased region" description="Polar residues" evidence="1">
    <location>
        <begin position="131"/>
        <end position="149"/>
    </location>
</feature>
<accession>A0A2U1QIE9</accession>
<reference evidence="3 4" key="1">
    <citation type="journal article" date="2018" name="Mol. Plant">
        <title>The genome of Artemisia annua provides insight into the evolution of Asteraceae family and artemisinin biosynthesis.</title>
        <authorList>
            <person name="Shen Q."/>
            <person name="Zhang L."/>
            <person name="Liao Z."/>
            <person name="Wang S."/>
            <person name="Yan T."/>
            <person name="Shi P."/>
            <person name="Liu M."/>
            <person name="Fu X."/>
            <person name="Pan Q."/>
            <person name="Wang Y."/>
            <person name="Lv Z."/>
            <person name="Lu X."/>
            <person name="Zhang F."/>
            <person name="Jiang W."/>
            <person name="Ma Y."/>
            <person name="Chen M."/>
            <person name="Hao X."/>
            <person name="Li L."/>
            <person name="Tang Y."/>
            <person name="Lv G."/>
            <person name="Zhou Y."/>
            <person name="Sun X."/>
            <person name="Brodelius P.E."/>
            <person name="Rose J.K.C."/>
            <person name="Tang K."/>
        </authorList>
    </citation>
    <scope>NUCLEOTIDE SEQUENCE [LARGE SCALE GENOMIC DNA]</scope>
    <source>
        <strain evidence="4">cv. Huhao1</strain>
        <tissue evidence="3">Leaf</tissue>
    </source>
</reference>
<dbReference type="EMBL" id="PKPP01000105">
    <property type="protein sequence ID" value="PWA97738.1"/>
    <property type="molecule type" value="Genomic_DNA"/>
</dbReference>
<dbReference type="InterPro" id="IPR000717">
    <property type="entry name" value="PCI_dom"/>
</dbReference>
<feature type="compositionally biased region" description="Polar residues" evidence="1">
    <location>
        <begin position="616"/>
        <end position="627"/>
    </location>
</feature>
<gene>
    <name evidence="3" type="ORF">CTI12_AA026390</name>
</gene>
<comment type="caution">
    <text evidence="3">The sequence shown here is derived from an EMBL/GenBank/DDBJ whole genome shotgun (WGS) entry which is preliminary data.</text>
</comment>
<name>A0A2U1QIE9_ARTAN</name>
<dbReference type="PROSITE" id="PS50250">
    <property type="entry name" value="PCI"/>
    <property type="match status" value="1"/>
</dbReference>
<dbReference type="OrthoDB" id="21502at2759"/>
<dbReference type="PANTHER" id="PTHR12436:SF17">
    <property type="entry name" value="SAC3 FAMILY PROTEIN B"/>
    <property type="match status" value="1"/>
</dbReference>
<evidence type="ECO:0000259" key="2">
    <source>
        <dbReference type="PROSITE" id="PS50250"/>
    </source>
</evidence>
<feature type="region of interest" description="Disordered" evidence="1">
    <location>
        <begin position="44"/>
        <end position="114"/>
    </location>
</feature>
<dbReference type="STRING" id="35608.A0A2U1QIE9"/>
<dbReference type="GO" id="GO:0070390">
    <property type="term" value="C:transcription export complex 2"/>
    <property type="evidence" value="ECO:0007669"/>
    <property type="project" value="TreeGrafter"/>
</dbReference>